<dbReference type="CDD" id="cd01920">
    <property type="entry name" value="cyclophilin_EcCYP_like"/>
    <property type="match status" value="1"/>
</dbReference>
<dbReference type="PRINTS" id="PR00153">
    <property type="entry name" value="CSAPPISMRASE"/>
</dbReference>
<evidence type="ECO:0000256" key="4">
    <source>
        <dbReference type="RuleBase" id="RU363019"/>
    </source>
</evidence>
<evidence type="ECO:0000313" key="6">
    <source>
        <dbReference type="EMBL" id="HIW07318.1"/>
    </source>
</evidence>
<dbReference type="PROSITE" id="PS00170">
    <property type="entry name" value="CSA_PPIASE_1"/>
    <property type="match status" value="1"/>
</dbReference>
<dbReference type="Gene3D" id="2.40.100.10">
    <property type="entry name" value="Cyclophilin-like"/>
    <property type="match status" value="1"/>
</dbReference>
<dbReference type="EC" id="5.2.1.8" evidence="4"/>
<gene>
    <name evidence="6" type="ORF">H9889_08370</name>
</gene>
<reference evidence="6" key="1">
    <citation type="journal article" date="2021" name="PeerJ">
        <title>Extensive microbial diversity within the chicken gut microbiome revealed by metagenomics and culture.</title>
        <authorList>
            <person name="Gilroy R."/>
            <person name="Ravi A."/>
            <person name="Getino M."/>
            <person name="Pursley I."/>
            <person name="Horton D.L."/>
            <person name="Alikhan N.F."/>
            <person name="Baker D."/>
            <person name="Gharbi K."/>
            <person name="Hall N."/>
            <person name="Watson M."/>
            <person name="Adriaenssens E.M."/>
            <person name="Foster-Nyarko E."/>
            <person name="Jarju S."/>
            <person name="Secka A."/>
            <person name="Antonio M."/>
            <person name="Oren A."/>
            <person name="Chaudhuri R.R."/>
            <person name="La Ragione R."/>
            <person name="Hildebrand F."/>
            <person name="Pallen M.J."/>
        </authorList>
    </citation>
    <scope>NUCLEOTIDE SEQUENCE</scope>
    <source>
        <strain evidence="6">CHK160-9182</strain>
    </source>
</reference>
<evidence type="ECO:0000256" key="2">
    <source>
        <dbReference type="ARBA" id="ARBA00023110"/>
    </source>
</evidence>
<dbReference type="Proteomes" id="UP000823934">
    <property type="component" value="Unassembled WGS sequence"/>
</dbReference>
<dbReference type="AlphaFoldDB" id="A0A9D1Q7E9"/>
<proteinExistence type="inferred from homology"/>
<dbReference type="InterPro" id="IPR044665">
    <property type="entry name" value="E_coli_cyclophilin_A-like"/>
</dbReference>
<dbReference type="Pfam" id="PF00160">
    <property type="entry name" value="Pro_isomerase"/>
    <property type="match status" value="1"/>
</dbReference>
<dbReference type="GO" id="GO:0006457">
    <property type="term" value="P:protein folding"/>
    <property type="evidence" value="ECO:0007669"/>
    <property type="project" value="InterPro"/>
</dbReference>
<feature type="signal peptide" evidence="4">
    <location>
        <begin position="1"/>
        <end position="21"/>
    </location>
</feature>
<reference evidence="6" key="2">
    <citation type="submission" date="2021-04" db="EMBL/GenBank/DDBJ databases">
        <authorList>
            <person name="Gilroy R."/>
        </authorList>
    </citation>
    <scope>NUCLEOTIDE SEQUENCE</scope>
    <source>
        <strain evidence="6">CHK160-9182</strain>
    </source>
</reference>
<dbReference type="InterPro" id="IPR002130">
    <property type="entry name" value="Cyclophilin-type_PPIase_dom"/>
</dbReference>
<evidence type="ECO:0000313" key="7">
    <source>
        <dbReference type="Proteomes" id="UP000823934"/>
    </source>
</evidence>
<protein>
    <recommendedName>
        <fullName evidence="4">Peptidyl-prolyl cis-trans isomerase</fullName>
        <shortName evidence="4">PPIase</shortName>
        <ecNumber evidence="4">5.2.1.8</ecNumber>
    </recommendedName>
</protein>
<dbReference type="PROSITE" id="PS50072">
    <property type="entry name" value="CSA_PPIASE_2"/>
    <property type="match status" value="1"/>
</dbReference>
<evidence type="ECO:0000259" key="5">
    <source>
        <dbReference type="PROSITE" id="PS50072"/>
    </source>
</evidence>
<organism evidence="6 7">
    <name type="scientific">Candidatus Ignatzschineria merdigallinarum</name>
    <dbReference type="NCBI Taxonomy" id="2838621"/>
    <lineage>
        <taxon>Bacteria</taxon>
        <taxon>Pseudomonadati</taxon>
        <taxon>Pseudomonadota</taxon>
        <taxon>Gammaproteobacteria</taxon>
        <taxon>Cardiobacteriales</taxon>
        <taxon>Ignatzschineriaceae</taxon>
        <taxon>Ignatzschineria</taxon>
    </lineage>
</organism>
<accession>A0A9D1Q7E9</accession>
<dbReference type="SUPFAM" id="SSF50891">
    <property type="entry name" value="Cyclophilin-like"/>
    <property type="match status" value="1"/>
</dbReference>
<feature type="chain" id="PRO_5039741466" description="Peptidyl-prolyl cis-trans isomerase" evidence="4">
    <location>
        <begin position="22"/>
        <end position="194"/>
    </location>
</feature>
<keyword evidence="4" id="KW-0732">Signal</keyword>
<dbReference type="EMBL" id="DXHP01000184">
    <property type="protein sequence ID" value="HIW07318.1"/>
    <property type="molecule type" value="Genomic_DNA"/>
</dbReference>
<comment type="caution">
    <text evidence="6">The sequence shown here is derived from an EMBL/GenBank/DDBJ whole genome shotgun (WGS) entry which is preliminary data.</text>
</comment>
<name>A0A9D1Q7E9_9GAMM</name>
<comment type="function">
    <text evidence="4">PPIases accelerate the folding of proteins. It catalyzes the cis-trans isomerization of proline imidic peptide bonds in oligopeptides.</text>
</comment>
<comment type="similarity">
    <text evidence="1 4">Belongs to the cyclophilin-type PPIase family.</text>
</comment>
<sequence length="194" mass="21061">MKKLMLAGALVAGLVSGMAMAEEAVVAPNLYVEMDTTAGNIVLELNEEKAPITVGNFKNYVDDGYYDGLIFHRVIDGFMVQGGGFDAEMNQKGTNAPIQIESNNGLKNERGSIAMARTMDPNSATSQFFINTQNNSFLDYPGQDGYGYTVFGKVVSGMDVVDKMEKVKTGNRGMHGDVPVEPIVIESMKFIEKP</sequence>
<comment type="catalytic activity">
    <reaction evidence="4">
        <text>[protein]-peptidylproline (omega=180) = [protein]-peptidylproline (omega=0)</text>
        <dbReference type="Rhea" id="RHEA:16237"/>
        <dbReference type="Rhea" id="RHEA-COMP:10747"/>
        <dbReference type="Rhea" id="RHEA-COMP:10748"/>
        <dbReference type="ChEBI" id="CHEBI:83833"/>
        <dbReference type="ChEBI" id="CHEBI:83834"/>
        <dbReference type="EC" id="5.2.1.8"/>
    </reaction>
</comment>
<keyword evidence="3 4" id="KW-0413">Isomerase</keyword>
<dbReference type="InterPro" id="IPR029000">
    <property type="entry name" value="Cyclophilin-like_dom_sf"/>
</dbReference>
<feature type="domain" description="PPIase cyclophilin-type" evidence="5">
    <location>
        <begin position="35"/>
        <end position="190"/>
    </location>
</feature>
<dbReference type="GO" id="GO:0003755">
    <property type="term" value="F:peptidyl-prolyl cis-trans isomerase activity"/>
    <property type="evidence" value="ECO:0007669"/>
    <property type="project" value="UniProtKB-UniRule"/>
</dbReference>
<dbReference type="InterPro" id="IPR020892">
    <property type="entry name" value="Cyclophilin-type_PPIase_CS"/>
</dbReference>
<keyword evidence="2 4" id="KW-0697">Rotamase</keyword>
<evidence type="ECO:0000256" key="3">
    <source>
        <dbReference type="ARBA" id="ARBA00023235"/>
    </source>
</evidence>
<evidence type="ECO:0000256" key="1">
    <source>
        <dbReference type="ARBA" id="ARBA00007365"/>
    </source>
</evidence>
<dbReference type="PANTHER" id="PTHR43246">
    <property type="entry name" value="PEPTIDYL-PROLYL CIS-TRANS ISOMERASE CYP38, CHLOROPLASTIC"/>
    <property type="match status" value="1"/>
</dbReference>